<feature type="region of interest" description="Disordered" evidence="1">
    <location>
        <begin position="1"/>
        <end position="33"/>
    </location>
</feature>
<keyword evidence="3" id="KW-1185">Reference proteome</keyword>
<dbReference type="Proteomes" id="UP000230233">
    <property type="component" value="Chromosome V"/>
</dbReference>
<dbReference type="EMBL" id="PDUG01000005">
    <property type="protein sequence ID" value="PIC29070.1"/>
    <property type="molecule type" value="Genomic_DNA"/>
</dbReference>
<name>A0A2G5TP34_9PELO</name>
<protein>
    <submittedName>
        <fullName evidence="2">Uncharacterized protein</fullName>
    </submittedName>
</protein>
<feature type="region of interest" description="Disordered" evidence="1">
    <location>
        <begin position="66"/>
        <end position="98"/>
    </location>
</feature>
<sequence>MMSKMQEDLVHMGPKIDPIANASASTTERLENQSHQVARAFNDKFSHNGEPGLHRTEGFYCKNVKCGDGKCGDKEPERGGLEPERAQRRDSDVNNKEM</sequence>
<organism evidence="2 3">
    <name type="scientific">Caenorhabditis nigoni</name>
    <dbReference type="NCBI Taxonomy" id="1611254"/>
    <lineage>
        <taxon>Eukaryota</taxon>
        <taxon>Metazoa</taxon>
        <taxon>Ecdysozoa</taxon>
        <taxon>Nematoda</taxon>
        <taxon>Chromadorea</taxon>
        <taxon>Rhabditida</taxon>
        <taxon>Rhabditina</taxon>
        <taxon>Rhabditomorpha</taxon>
        <taxon>Rhabditoidea</taxon>
        <taxon>Rhabditidae</taxon>
        <taxon>Peloderinae</taxon>
        <taxon>Caenorhabditis</taxon>
    </lineage>
</organism>
<evidence type="ECO:0000313" key="3">
    <source>
        <dbReference type="Proteomes" id="UP000230233"/>
    </source>
</evidence>
<reference evidence="3" key="1">
    <citation type="submission" date="2017-10" db="EMBL/GenBank/DDBJ databases">
        <title>Rapid genome shrinkage in a self-fertile nematode reveals novel sperm competition proteins.</title>
        <authorList>
            <person name="Yin D."/>
            <person name="Schwarz E.M."/>
            <person name="Thomas C.G."/>
            <person name="Felde R.L."/>
            <person name="Korf I.F."/>
            <person name="Cutter A.D."/>
            <person name="Schartner C.M."/>
            <person name="Ralston E.J."/>
            <person name="Meyer B.J."/>
            <person name="Haag E.S."/>
        </authorList>
    </citation>
    <scope>NUCLEOTIDE SEQUENCE [LARGE SCALE GENOMIC DNA]</scope>
    <source>
        <strain evidence="3">JU1422</strain>
    </source>
</reference>
<accession>A0A2G5TP34</accession>
<evidence type="ECO:0000313" key="2">
    <source>
        <dbReference type="EMBL" id="PIC29070.1"/>
    </source>
</evidence>
<comment type="caution">
    <text evidence="2">The sequence shown here is derived from an EMBL/GenBank/DDBJ whole genome shotgun (WGS) entry which is preliminary data.</text>
</comment>
<gene>
    <name evidence="2" type="primary">Cnig_chr_V.g20784</name>
    <name evidence="2" type="ORF">B9Z55_020784</name>
</gene>
<dbReference type="AlphaFoldDB" id="A0A2G5TP34"/>
<evidence type="ECO:0000256" key="1">
    <source>
        <dbReference type="SAM" id="MobiDB-lite"/>
    </source>
</evidence>
<feature type="compositionally biased region" description="Basic and acidic residues" evidence="1">
    <location>
        <begin position="1"/>
        <end position="10"/>
    </location>
</feature>
<proteinExistence type="predicted"/>
<dbReference type="OrthoDB" id="5787373at2759"/>